<dbReference type="InterPro" id="IPR001264">
    <property type="entry name" value="Glyco_trans_51"/>
</dbReference>
<dbReference type="InterPro" id="IPR036950">
    <property type="entry name" value="PBP_transglycosylase"/>
</dbReference>
<dbReference type="EC" id="2.4.99.28" evidence="10"/>
<keyword evidence="4" id="KW-0121">Carboxypeptidase</keyword>
<dbReference type="PANTHER" id="PTHR32282">
    <property type="entry name" value="BINDING PROTEIN TRANSPEPTIDASE, PUTATIVE-RELATED"/>
    <property type="match status" value="1"/>
</dbReference>
<sequence length="776" mass="85145">MNLRLVARWTLATLLLVIALLWLADRIWPLPLPKDDLARVVLAEDGTPLWRFADANGVWRYPVQTSDVSPYYLDAVLTYEDRWFYQHPGVNPLALARATWQNLTGARVVSGGSTLSMQVARLLDPHSRTFHGKLRQLWRTAQLEWHLSKEQILNLYLNRAPFGGTLQGVAAASWAYLGKSPAQLTHAEAALLAVLPQAPSRLRPDRHPQRAQQARDKVLRRLAEFKVWPQSAVDEALEEPLLLAPRLEPSLAPLLARRLNRPDSPPLIRTTVDATLQRRLEDLLLGWRARLPEHTSAAILVVEEETMAVRAYLGSVDINDARRFGHVDMISALRSPGSTLKPFLYGMALDEGLIHSESLLQDVPRRYGDYRPGNFSMGFTGAVPASTALSSSLNLPAVQLLEAYGPKRFAAEMRIGGVPLALPALAEPNLALILGGAGSRLEDLVGGYSAFARGGKSASIRLQPDDTLRERPMLSPGSAWIVRRILSGQARPDRDPRAELVQRPVLAWKTGTSYGFRDAWAIGVGPRYLIGVWIGRPDGTPVPGQFGLASAAPLMLQVHDVLTNRDSQRGISAPVLPVPANVGVAAICWPLGQPMSRSDPNCRRQRFAWTLDNTTPPTLQALDQPVSVGLMESIWVNAKGLRVDAHCPGAVARNIALWPAPLEPWLPRAERREARIPAADPDCPPPALAASSPLSIVGVREGDQLRLPAASQQTLRLKISALGGSGRRWWFLNGAPLGDSANQDFINASFERLGRYQLSVLDEAGQTARLEFSVVD</sequence>
<evidence type="ECO:0000256" key="5">
    <source>
        <dbReference type="ARBA" id="ARBA00022670"/>
    </source>
</evidence>
<dbReference type="InterPro" id="IPR001460">
    <property type="entry name" value="PCN-bd_Tpept"/>
</dbReference>
<evidence type="ECO:0000259" key="12">
    <source>
        <dbReference type="Pfam" id="PF00905"/>
    </source>
</evidence>
<feature type="domain" description="Penicillin-binding C-terminal" evidence="14">
    <location>
        <begin position="689"/>
        <end position="772"/>
    </location>
</feature>
<dbReference type="InterPro" id="IPR012338">
    <property type="entry name" value="Beta-lactam/transpept-like"/>
</dbReference>
<dbReference type="Gene3D" id="1.10.3810.10">
    <property type="entry name" value="Biosynthetic peptidoglycan transglycosylase-like"/>
    <property type="match status" value="1"/>
</dbReference>
<comment type="caution">
    <text evidence="15">The sequence shown here is derived from an EMBL/GenBank/DDBJ whole genome shotgun (WGS) entry which is preliminary data.</text>
</comment>
<dbReference type="GO" id="GO:0016757">
    <property type="term" value="F:glycosyltransferase activity"/>
    <property type="evidence" value="ECO:0007669"/>
    <property type="project" value="UniProtKB-KW"/>
</dbReference>
<evidence type="ECO:0000259" key="14">
    <source>
        <dbReference type="Pfam" id="PF06832"/>
    </source>
</evidence>
<evidence type="ECO:0000256" key="6">
    <source>
        <dbReference type="ARBA" id="ARBA00022676"/>
    </source>
</evidence>
<dbReference type="EMBL" id="JADDUM010000323">
    <property type="protein sequence ID" value="MBE8594727.1"/>
    <property type="molecule type" value="Genomic_DNA"/>
</dbReference>
<dbReference type="PANTHER" id="PTHR32282:SF15">
    <property type="entry name" value="PENICILLIN-BINDING PROTEIN 1C"/>
    <property type="match status" value="1"/>
</dbReference>
<organism evidence="15 16">
    <name type="scientific">Pseudomonas cyclaminis</name>
    <dbReference type="NCBI Taxonomy" id="2781239"/>
    <lineage>
        <taxon>Bacteria</taxon>
        <taxon>Pseudomonadati</taxon>
        <taxon>Pseudomonadota</taxon>
        <taxon>Gammaproteobacteria</taxon>
        <taxon>Pseudomonadales</taxon>
        <taxon>Pseudomonadaceae</taxon>
        <taxon>Pseudomonas</taxon>
    </lineage>
</organism>
<dbReference type="SUPFAM" id="SSF53955">
    <property type="entry name" value="Lysozyme-like"/>
    <property type="match status" value="1"/>
</dbReference>
<evidence type="ECO:0000313" key="15">
    <source>
        <dbReference type="EMBL" id="MBE8594727.1"/>
    </source>
</evidence>
<comment type="similarity">
    <text evidence="3">In the N-terminal section; belongs to the glycosyltransferase 51 family.</text>
</comment>
<evidence type="ECO:0000256" key="11">
    <source>
        <dbReference type="ARBA" id="ARBA00049902"/>
    </source>
</evidence>
<proteinExistence type="inferred from homology"/>
<evidence type="ECO:0000313" key="16">
    <source>
        <dbReference type="Proteomes" id="UP000613075"/>
    </source>
</evidence>
<protein>
    <recommendedName>
        <fullName evidence="10">peptidoglycan glycosyltransferase</fullName>
        <ecNumber evidence="10">2.4.99.28</ecNumber>
    </recommendedName>
</protein>
<keyword evidence="6 15" id="KW-0328">Glycosyltransferase</keyword>
<keyword evidence="16" id="KW-1185">Reference proteome</keyword>
<dbReference type="Proteomes" id="UP000613075">
    <property type="component" value="Unassembled WGS sequence"/>
</dbReference>
<dbReference type="SUPFAM" id="SSF56601">
    <property type="entry name" value="beta-lactamase/transpeptidase-like"/>
    <property type="match status" value="1"/>
</dbReference>
<keyword evidence="8" id="KW-0378">Hydrolase</keyword>
<dbReference type="InterPro" id="IPR009647">
    <property type="entry name" value="PBP_C"/>
</dbReference>
<dbReference type="InterPro" id="IPR011815">
    <property type="entry name" value="PBP_1c"/>
</dbReference>
<name>A0ABR9T0V8_9PSED</name>
<reference evidence="15 16" key="1">
    <citation type="submission" date="2020-10" db="EMBL/GenBank/DDBJ databases">
        <title>The draft genomes of Cyclamen pathogen Pseudomonas sp.</title>
        <authorList>
            <person name="Fujikawa T."/>
            <person name="Sawada H."/>
        </authorList>
    </citation>
    <scope>NUCLEOTIDE SEQUENCE [LARGE SCALE GENOMIC DNA]</scope>
    <source>
        <strain evidence="15 16">MAFF 301449</strain>
    </source>
</reference>
<comment type="similarity">
    <text evidence="2">In the C-terminal section; belongs to the transpeptidase family.</text>
</comment>
<evidence type="ECO:0000256" key="1">
    <source>
        <dbReference type="ARBA" id="ARBA00004752"/>
    </source>
</evidence>
<evidence type="ECO:0000256" key="10">
    <source>
        <dbReference type="ARBA" id="ARBA00044770"/>
    </source>
</evidence>
<keyword evidence="7 15" id="KW-0808">Transferase</keyword>
<dbReference type="Pfam" id="PF06832">
    <property type="entry name" value="BiPBP_C"/>
    <property type="match status" value="1"/>
</dbReference>
<evidence type="ECO:0000256" key="7">
    <source>
        <dbReference type="ARBA" id="ARBA00022679"/>
    </source>
</evidence>
<evidence type="ECO:0000259" key="13">
    <source>
        <dbReference type="Pfam" id="PF00912"/>
    </source>
</evidence>
<comment type="pathway">
    <text evidence="1">Cell wall biogenesis; peptidoglycan biosynthesis.</text>
</comment>
<dbReference type="NCBIfam" id="NF008414">
    <property type="entry name" value="PRK11240.1"/>
    <property type="match status" value="1"/>
</dbReference>
<evidence type="ECO:0000256" key="3">
    <source>
        <dbReference type="ARBA" id="ARBA00007739"/>
    </source>
</evidence>
<evidence type="ECO:0000256" key="4">
    <source>
        <dbReference type="ARBA" id="ARBA00022645"/>
    </source>
</evidence>
<dbReference type="NCBIfam" id="TIGR02073">
    <property type="entry name" value="PBP_1c"/>
    <property type="match status" value="1"/>
</dbReference>
<feature type="domain" description="Glycosyl transferase family 51" evidence="13">
    <location>
        <begin position="56"/>
        <end position="222"/>
    </location>
</feature>
<keyword evidence="9" id="KW-0511">Multifunctional enzyme</keyword>
<dbReference type="Gene3D" id="3.40.710.10">
    <property type="entry name" value="DD-peptidase/beta-lactamase superfamily"/>
    <property type="match status" value="1"/>
</dbReference>
<dbReference type="Pfam" id="PF00912">
    <property type="entry name" value="Transgly"/>
    <property type="match status" value="1"/>
</dbReference>
<evidence type="ECO:0000256" key="9">
    <source>
        <dbReference type="ARBA" id="ARBA00023268"/>
    </source>
</evidence>
<dbReference type="InterPro" id="IPR050396">
    <property type="entry name" value="Glycosyltr_51/Transpeptidase"/>
</dbReference>
<dbReference type="Pfam" id="PF00905">
    <property type="entry name" value="Transpeptidase"/>
    <property type="match status" value="1"/>
</dbReference>
<evidence type="ECO:0000256" key="8">
    <source>
        <dbReference type="ARBA" id="ARBA00022801"/>
    </source>
</evidence>
<dbReference type="InterPro" id="IPR023346">
    <property type="entry name" value="Lysozyme-like_dom_sf"/>
</dbReference>
<evidence type="ECO:0000256" key="2">
    <source>
        <dbReference type="ARBA" id="ARBA00007090"/>
    </source>
</evidence>
<comment type="catalytic activity">
    <reaction evidence="11">
        <text>[GlcNAc-(1-&gt;4)-Mur2Ac(oyl-L-Ala-gamma-D-Glu-L-Lys-D-Ala-D-Ala)](n)-di-trans,octa-cis-undecaprenyl diphosphate + beta-D-GlcNAc-(1-&gt;4)-Mur2Ac(oyl-L-Ala-gamma-D-Glu-L-Lys-D-Ala-D-Ala)-di-trans,octa-cis-undecaprenyl diphosphate = [GlcNAc-(1-&gt;4)-Mur2Ac(oyl-L-Ala-gamma-D-Glu-L-Lys-D-Ala-D-Ala)](n+1)-di-trans,octa-cis-undecaprenyl diphosphate + di-trans,octa-cis-undecaprenyl diphosphate + H(+)</text>
        <dbReference type="Rhea" id="RHEA:23708"/>
        <dbReference type="Rhea" id="RHEA-COMP:9602"/>
        <dbReference type="Rhea" id="RHEA-COMP:9603"/>
        <dbReference type="ChEBI" id="CHEBI:15378"/>
        <dbReference type="ChEBI" id="CHEBI:58405"/>
        <dbReference type="ChEBI" id="CHEBI:60033"/>
        <dbReference type="ChEBI" id="CHEBI:78435"/>
        <dbReference type="EC" id="2.4.99.28"/>
    </reaction>
</comment>
<dbReference type="RefSeq" id="WP_193901943.1">
    <property type="nucleotide sequence ID" value="NZ_JADDUM010000323.1"/>
</dbReference>
<keyword evidence="5" id="KW-0645">Protease</keyword>
<feature type="domain" description="Penicillin-binding protein transpeptidase" evidence="12">
    <location>
        <begin position="298"/>
        <end position="412"/>
    </location>
</feature>
<gene>
    <name evidence="15" type="primary">pbpC</name>
    <name evidence="15" type="ORF">IQK56_29635</name>
</gene>
<accession>A0ABR9T0V8</accession>